<name>A0A7Z0BIZ7_9ACTN</name>
<evidence type="ECO:0000313" key="3">
    <source>
        <dbReference type="Proteomes" id="UP000584931"/>
    </source>
</evidence>
<dbReference type="AlphaFoldDB" id="A0A7Z0BIZ7"/>
<dbReference type="Pfam" id="PF14012">
    <property type="entry name" value="DUF4229"/>
    <property type="match status" value="1"/>
</dbReference>
<comment type="caution">
    <text evidence="2">The sequence shown here is derived from an EMBL/GenBank/DDBJ whole genome shotgun (WGS) entry which is preliminary data.</text>
</comment>
<dbReference type="RefSeq" id="WP_394354411.1">
    <property type="nucleotide sequence ID" value="NZ_JACCHL010000001.1"/>
</dbReference>
<dbReference type="EMBL" id="JACCHL010000001">
    <property type="protein sequence ID" value="NYH53283.1"/>
    <property type="molecule type" value="Genomic_DNA"/>
</dbReference>
<feature type="compositionally biased region" description="Basic and acidic residues" evidence="1">
    <location>
        <begin position="92"/>
        <end position="128"/>
    </location>
</feature>
<sequence>MTYTAARLGLFAVAFGVVYLFGARSLVAILLAWLISGLASYVLLSKLRDQVSISAVRRMENRRARLAEAAAREDALQEEHVREADEAPAAEADTRGADGARDGDGEARADDGAPTDAEKQGTDAEKQDPGAPAAARKS</sequence>
<organism evidence="2 3">
    <name type="scientific">Nocardiopsis sinuspersici</name>
    <dbReference type="NCBI Taxonomy" id="501010"/>
    <lineage>
        <taxon>Bacteria</taxon>
        <taxon>Bacillati</taxon>
        <taxon>Actinomycetota</taxon>
        <taxon>Actinomycetes</taxon>
        <taxon>Streptosporangiales</taxon>
        <taxon>Nocardiopsidaceae</taxon>
        <taxon>Nocardiopsis</taxon>
    </lineage>
</organism>
<dbReference type="InterPro" id="IPR025323">
    <property type="entry name" value="DUF4229"/>
</dbReference>
<accession>A0A7Z0BIZ7</accession>
<feature type="compositionally biased region" description="Basic and acidic residues" evidence="1">
    <location>
        <begin position="70"/>
        <end position="85"/>
    </location>
</feature>
<protein>
    <submittedName>
        <fullName evidence="2">Type II secretory pathway pseudopilin PulG</fullName>
    </submittedName>
</protein>
<feature type="region of interest" description="Disordered" evidence="1">
    <location>
        <begin position="70"/>
        <end position="138"/>
    </location>
</feature>
<dbReference type="Proteomes" id="UP000584931">
    <property type="component" value="Unassembled WGS sequence"/>
</dbReference>
<reference evidence="2 3" key="1">
    <citation type="submission" date="2020-07" db="EMBL/GenBank/DDBJ databases">
        <title>Sequencing the genomes of 1000 actinobacteria strains.</title>
        <authorList>
            <person name="Klenk H.-P."/>
        </authorList>
    </citation>
    <scope>NUCLEOTIDE SEQUENCE [LARGE SCALE GENOMIC DNA]</scope>
    <source>
        <strain evidence="2 3">DSM 45278</strain>
    </source>
</reference>
<gene>
    <name evidence="2" type="ORF">HNR06_002872</name>
</gene>
<evidence type="ECO:0000256" key="1">
    <source>
        <dbReference type="SAM" id="MobiDB-lite"/>
    </source>
</evidence>
<proteinExistence type="predicted"/>
<evidence type="ECO:0000313" key="2">
    <source>
        <dbReference type="EMBL" id="NYH53283.1"/>
    </source>
</evidence>